<evidence type="ECO:0000313" key="2">
    <source>
        <dbReference type="Proteomes" id="UP000282818"/>
    </source>
</evidence>
<name>A0A437Q4A0_9GAMM</name>
<keyword evidence="1" id="KW-0547">Nucleotide-binding</keyword>
<dbReference type="GO" id="GO:0005524">
    <property type="term" value="F:ATP binding"/>
    <property type="evidence" value="ECO:0007669"/>
    <property type="project" value="UniProtKB-KW"/>
</dbReference>
<accession>A0A437Q4A0</accession>
<keyword evidence="2" id="KW-1185">Reference proteome</keyword>
<dbReference type="Proteomes" id="UP000282818">
    <property type="component" value="Unassembled WGS sequence"/>
</dbReference>
<dbReference type="RefSeq" id="WP_127695965.1">
    <property type="nucleotide sequence ID" value="NZ_SACQ01000011.1"/>
</dbReference>
<dbReference type="PANTHER" id="PTHR37807">
    <property type="entry name" value="OS07G0160300 PROTEIN"/>
    <property type="match status" value="1"/>
</dbReference>
<dbReference type="Gene3D" id="3.40.50.300">
    <property type="entry name" value="P-loop containing nucleotide triphosphate hydrolases"/>
    <property type="match status" value="1"/>
</dbReference>
<comment type="caution">
    <text evidence="1">The sequence shown here is derived from an EMBL/GenBank/DDBJ whole genome shotgun (WGS) entry which is preliminary data.</text>
</comment>
<keyword evidence="1" id="KW-0067">ATP-binding</keyword>
<dbReference type="Pfam" id="PF13671">
    <property type="entry name" value="AAA_33"/>
    <property type="match status" value="1"/>
</dbReference>
<reference evidence="1 2" key="1">
    <citation type="submission" date="2019-01" db="EMBL/GenBank/DDBJ databases">
        <authorList>
            <person name="Chen W.-M."/>
        </authorList>
    </citation>
    <scope>NUCLEOTIDE SEQUENCE [LARGE SCALE GENOMIC DNA]</scope>
    <source>
        <strain evidence="1 2">HPM-16</strain>
    </source>
</reference>
<proteinExistence type="predicted"/>
<organism evidence="1 2">
    <name type="scientific">Neptunomonas marina</name>
    <dbReference type="NCBI Taxonomy" id="1815562"/>
    <lineage>
        <taxon>Bacteria</taxon>
        <taxon>Pseudomonadati</taxon>
        <taxon>Pseudomonadota</taxon>
        <taxon>Gammaproteobacteria</taxon>
        <taxon>Oceanospirillales</taxon>
        <taxon>Oceanospirillaceae</taxon>
        <taxon>Neptunomonas</taxon>
    </lineage>
</organism>
<sequence length="171" mass="18899">MAGPTLYIFSGLPGSGKSTLAKALAGKVGAVYLRIDTVEQGLRDLCGIAVEGEGYRLCYRVAADNLQLGTSVVADSCNPIQLSRDEWHSVAEKLAVRFIDIEVVCSDEAEHRYRVETRKPEVEGLQLPTWEKVKKREYHPWCTERIVVDTAGLDVAETLQNLLSKIAVHSK</sequence>
<dbReference type="EMBL" id="SACQ01000011">
    <property type="protein sequence ID" value="RVU29325.1"/>
    <property type="molecule type" value="Genomic_DNA"/>
</dbReference>
<dbReference type="SUPFAM" id="SSF52540">
    <property type="entry name" value="P-loop containing nucleoside triphosphate hydrolases"/>
    <property type="match status" value="1"/>
</dbReference>
<dbReference type="PANTHER" id="PTHR37807:SF3">
    <property type="entry name" value="OS07G0160300 PROTEIN"/>
    <property type="match status" value="1"/>
</dbReference>
<dbReference type="AlphaFoldDB" id="A0A437Q4A0"/>
<protein>
    <submittedName>
        <fullName evidence="1">ATP-binding protein</fullName>
    </submittedName>
</protein>
<gene>
    <name evidence="1" type="ORF">EOE65_17020</name>
</gene>
<dbReference type="InterPro" id="IPR027417">
    <property type="entry name" value="P-loop_NTPase"/>
</dbReference>
<evidence type="ECO:0000313" key="1">
    <source>
        <dbReference type="EMBL" id="RVU29325.1"/>
    </source>
</evidence>